<dbReference type="SUPFAM" id="SSF69322">
    <property type="entry name" value="Tricorn protease domain 2"/>
    <property type="match status" value="1"/>
</dbReference>
<sequence length="454" mass="50593">MEFQQEHAPIRVRGITTFFPIERAPDAPIYVSVQPNDTGDKLVWSAVDSAKFYSIEQYINGKWEMVNASYRGTQYTLPKSASGVYRVTACDEYGCAAAKEQNRVVSEPFAIKAFYSDRSQVDMFGQVKVHWQISGAAMVSVSRVENGSTVKTWPIVNPQKGTLSSQINHLSLFKLTAYDFNGQATTRTLAVATLPENPIMLDGVKGEYHQPYFLSGLDVVEHSVLENEDNLFFATHNQTLHRYSVIKEGGKIVDWKPEWKISLPGVVNNAPAISNGDLIFSVSMFNGTGQVYRARLSDGKITQRSKVTNSNLIASPLIVKPKLSTSARAFRAASGVFTSTTEVQGGIYVFHRDGLIQILHPDDLEFVVSEYRVSNMEMQFINTPSLVIEPSSRKQQLIMQKDDEMFGVDVPTLTSPSVIENTMEQLFGSDQAQPQTDKAGQKTQTLPVVWRKKL</sequence>
<evidence type="ECO:0008006" key="3">
    <source>
        <dbReference type="Google" id="ProtNLM"/>
    </source>
</evidence>
<dbReference type="AlphaFoldDB" id="A0A5S3WXX0"/>
<name>A0A5S3WXX0_9GAMM</name>
<evidence type="ECO:0000313" key="2">
    <source>
        <dbReference type="Proteomes" id="UP000306719"/>
    </source>
</evidence>
<dbReference type="OrthoDB" id="6309680at2"/>
<reference evidence="1 2" key="1">
    <citation type="submission" date="2018-01" db="EMBL/GenBank/DDBJ databases">
        <authorList>
            <person name="Paulsen S."/>
            <person name="Gram L.K."/>
        </authorList>
    </citation>
    <scope>NUCLEOTIDE SEQUENCE [LARGE SCALE GENOMIC DNA]</scope>
    <source>
        <strain evidence="1 2">S2599</strain>
    </source>
</reference>
<accession>A0A5S3WXX0</accession>
<reference evidence="2" key="2">
    <citation type="submission" date="2019-06" db="EMBL/GenBank/DDBJ databases">
        <title>Co-occurence of chitin degradation, pigmentation and bioactivity in marine Pseudoalteromonas.</title>
        <authorList>
            <person name="Sonnenschein E.C."/>
            <person name="Bech P.K."/>
        </authorList>
    </citation>
    <scope>NUCLEOTIDE SEQUENCE [LARGE SCALE GENOMIC DNA]</scope>
    <source>
        <strain evidence="2">S2599</strain>
    </source>
</reference>
<comment type="caution">
    <text evidence="1">The sequence shown here is derived from an EMBL/GenBank/DDBJ whole genome shotgun (WGS) entry which is preliminary data.</text>
</comment>
<proteinExistence type="predicted"/>
<dbReference type="InterPro" id="IPR015943">
    <property type="entry name" value="WD40/YVTN_repeat-like_dom_sf"/>
</dbReference>
<organism evidence="1 2">
    <name type="scientific">Pseudoalteromonas rubra</name>
    <dbReference type="NCBI Taxonomy" id="43658"/>
    <lineage>
        <taxon>Bacteria</taxon>
        <taxon>Pseudomonadati</taxon>
        <taxon>Pseudomonadota</taxon>
        <taxon>Gammaproteobacteria</taxon>
        <taxon>Alteromonadales</taxon>
        <taxon>Pseudoalteromonadaceae</taxon>
        <taxon>Pseudoalteromonas</taxon>
    </lineage>
</organism>
<gene>
    <name evidence="1" type="ORF">CWB98_17155</name>
</gene>
<dbReference type="Proteomes" id="UP000306719">
    <property type="component" value="Unassembled WGS sequence"/>
</dbReference>
<evidence type="ECO:0000313" key="1">
    <source>
        <dbReference type="EMBL" id="TMP35045.1"/>
    </source>
</evidence>
<dbReference type="EMBL" id="PNCJ01000026">
    <property type="protein sequence ID" value="TMP35045.1"/>
    <property type="molecule type" value="Genomic_DNA"/>
</dbReference>
<dbReference type="Gene3D" id="2.130.10.10">
    <property type="entry name" value="YVTN repeat-like/Quinoprotein amine dehydrogenase"/>
    <property type="match status" value="1"/>
</dbReference>
<dbReference type="Gene3D" id="2.60.40.10">
    <property type="entry name" value="Immunoglobulins"/>
    <property type="match status" value="1"/>
</dbReference>
<dbReference type="RefSeq" id="WP_138545935.1">
    <property type="nucleotide sequence ID" value="NZ_PNCJ01000026.1"/>
</dbReference>
<dbReference type="InterPro" id="IPR013783">
    <property type="entry name" value="Ig-like_fold"/>
</dbReference>
<protein>
    <recommendedName>
        <fullName evidence="3">Ig-like domain-containing protein</fullName>
    </recommendedName>
</protein>